<dbReference type="STRING" id="28573.A0A0U1MB25"/>
<keyword evidence="2" id="KW-1185">Reference proteome</keyword>
<dbReference type="EMBL" id="CVMT01000016">
    <property type="protein sequence ID" value="CRG92745.1"/>
    <property type="molecule type" value="Genomic_DNA"/>
</dbReference>
<dbReference type="InterPro" id="IPR032675">
    <property type="entry name" value="LRR_dom_sf"/>
</dbReference>
<organism evidence="1 2">
    <name type="scientific">Talaromyces islandicus</name>
    <name type="common">Penicillium islandicum</name>
    <dbReference type="NCBI Taxonomy" id="28573"/>
    <lineage>
        <taxon>Eukaryota</taxon>
        <taxon>Fungi</taxon>
        <taxon>Dikarya</taxon>
        <taxon>Ascomycota</taxon>
        <taxon>Pezizomycotina</taxon>
        <taxon>Eurotiomycetes</taxon>
        <taxon>Eurotiomycetidae</taxon>
        <taxon>Eurotiales</taxon>
        <taxon>Trichocomaceae</taxon>
        <taxon>Talaromyces</taxon>
        <taxon>Talaromyces sect. Islandici</taxon>
    </lineage>
</organism>
<sequence length="356" mass="41036">MLATLPSELLGIVIGQTVSRRDLKHLCEVCKRLHDIVTPHLYRSLILSAPELSLKDLVAILETIPSKYLKYTQDFGFSVPIHERVESRCVHHSSNEPFIDETLQDGLAKYLTNGGNMGSEDLDDADKCSVDLVQFRDLRSLAWKGLNRYNDFESVRECMEVHGHQIQSLTLDLLTWDRAEEIWAYGFLHQTLQRAKVPDNFFSERVLNIHPRDRKVTFSSLENLHLSAVSFYHAAMEMAHAFNIERLNSLKLRNCPGSLHWLQMILDSRKPMKLKSLELALDLNSLQRDTRVHITETICNFIYHVPSLESLYLMLPEPIDWTALTERLSTHCQLKRFVMHHLVDRGGQNLIDGDIL</sequence>
<evidence type="ECO:0000313" key="2">
    <source>
        <dbReference type="Proteomes" id="UP000054383"/>
    </source>
</evidence>
<dbReference type="OrthoDB" id="4361615at2759"/>
<dbReference type="Gene3D" id="3.80.10.10">
    <property type="entry name" value="Ribonuclease Inhibitor"/>
    <property type="match status" value="1"/>
</dbReference>
<accession>A0A0U1MB25</accession>
<dbReference type="SUPFAM" id="SSF52047">
    <property type="entry name" value="RNI-like"/>
    <property type="match status" value="1"/>
</dbReference>
<dbReference type="AlphaFoldDB" id="A0A0U1MB25"/>
<name>A0A0U1MB25_TALIS</name>
<gene>
    <name evidence="1" type="ORF">PISL3812_09812</name>
</gene>
<dbReference type="Proteomes" id="UP000054383">
    <property type="component" value="Unassembled WGS sequence"/>
</dbReference>
<evidence type="ECO:0000313" key="1">
    <source>
        <dbReference type="EMBL" id="CRG92745.1"/>
    </source>
</evidence>
<reference evidence="1 2" key="1">
    <citation type="submission" date="2015-04" db="EMBL/GenBank/DDBJ databases">
        <authorList>
            <person name="Syromyatnikov M.Y."/>
            <person name="Popov V.N."/>
        </authorList>
    </citation>
    <scope>NUCLEOTIDE SEQUENCE [LARGE SCALE GENOMIC DNA]</scope>
    <source>
        <strain evidence="1">WF-38-12</strain>
    </source>
</reference>
<proteinExistence type="predicted"/>
<protein>
    <submittedName>
        <fullName evidence="1">Uncharacterized protein</fullName>
    </submittedName>
</protein>